<protein>
    <submittedName>
        <fullName evidence="1">Uncharacterized protein</fullName>
    </submittedName>
</protein>
<keyword evidence="2" id="KW-1185">Reference proteome</keyword>
<comment type="caution">
    <text evidence="1">The sequence shown here is derived from an EMBL/GenBank/DDBJ whole genome shotgun (WGS) entry which is preliminary data.</text>
</comment>
<name>A0AAD6V9P6_9AGAR</name>
<accession>A0AAD6V9P6</accession>
<dbReference type="Proteomes" id="UP001219525">
    <property type="component" value="Unassembled WGS sequence"/>
</dbReference>
<proteinExistence type="predicted"/>
<reference evidence="1" key="1">
    <citation type="submission" date="2023-03" db="EMBL/GenBank/DDBJ databases">
        <title>Massive genome expansion in bonnet fungi (Mycena s.s.) driven by repeated elements and novel gene families across ecological guilds.</title>
        <authorList>
            <consortium name="Lawrence Berkeley National Laboratory"/>
            <person name="Harder C.B."/>
            <person name="Miyauchi S."/>
            <person name="Viragh M."/>
            <person name="Kuo A."/>
            <person name="Thoen E."/>
            <person name="Andreopoulos B."/>
            <person name="Lu D."/>
            <person name="Skrede I."/>
            <person name="Drula E."/>
            <person name="Henrissat B."/>
            <person name="Morin E."/>
            <person name="Kohler A."/>
            <person name="Barry K."/>
            <person name="LaButti K."/>
            <person name="Morin E."/>
            <person name="Salamov A."/>
            <person name="Lipzen A."/>
            <person name="Mereny Z."/>
            <person name="Hegedus B."/>
            <person name="Baldrian P."/>
            <person name="Stursova M."/>
            <person name="Weitz H."/>
            <person name="Taylor A."/>
            <person name="Grigoriev I.V."/>
            <person name="Nagy L.G."/>
            <person name="Martin F."/>
            <person name="Kauserud H."/>
        </authorList>
    </citation>
    <scope>NUCLEOTIDE SEQUENCE</scope>
    <source>
        <strain evidence="1">9144</strain>
    </source>
</reference>
<dbReference type="EMBL" id="JARJCW010000040">
    <property type="protein sequence ID" value="KAJ7206420.1"/>
    <property type="molecule type" value="Genomic_DNA"/>
</dbReference>
<gene>
    <name evidence="1" type="ORF">GGX14DRAFT_568391</name>
</gene>
<evidence type="ECO:0000313" key="1">
    <source>
        <dbReference type="EMBL" id="KAJ7206420.1"/>
    </source>
</evidence>
<sequence length="70" mass="7663">MLHALLGWTLREMVDAYVHKQVALGATYQRVDPIPLGTRSGSCTMCGPLPIRMDVPIYAAGVVELVNTHQ</sequence>
<evidence type="ECO:0000313" key="2">
    <source>
        <dbReference type="Proteomes" id="UP001219525"/>
    </source>
</evidence>
<dbReference type="AlphaFoldDB" id="A0AAD6V9P6"/>
<organism evidence="1 2">
    <name type="scientific">Mycena pura</name>
    <dbReference type="NCBI Taxonomy" id="153505"/>
    <lineage>
        <taxon>Eukaryota</taxon>
        <taxon>Fungi</taxon>
        <taxon>Dikarya</taxon>
        <taxon>Basidiomycota</taxon>
        <taxon>Agaricomycotina</taxon>
        <taxon>Agaricomycetes</taxon>
        <taxon>Agaricomycetidae</taxon>
        <taxon>Agaricales</taxon>
        <taxon>Marasmiineae</taxon>
        <taxon>Mycenaceae</taxon>
        <taxon>Mycena</taxon>
    </lineage>
</organism>